<evidence type="ECO:0000313" key="4">
    <source>
        <dbReference type="Proteomes" id="UP001231189"/>
    </source>
</evidence>
<dbReference type="InterPro" id="IPR044730">
    <property type="entry name" value="RNase_H-like_dom_plant"/>
</dbReference>
<dbReference type="InterPro" id="IPR012337">
    <property type="entry name" value="RNaseH-like_sf"/>
</dbReference>
<evidence type="ECO:0000256" key="1">
    <source>
        <dbReference type="SAM" id="MobiDB-lite"/>
    </source>
</evidence>
<proteinExistence type="predicted"/>
<dbReference type="InterPro" id="IPR002156">
    <property type="entry name" value="RNaseH_domain"/>
</dbReference>
<protein>
    <recommendedName>
        <fullName evidence="2">RNase H type-1 domain-containing protein</fullName>
    </recommendedName>
</protein>
<feature type="domain" description="RNase H type-1" evidence="2">
    <location>
        <begin position="62"/>
        <end position="180"/>
    </location>
</feature>
<dbReference type="Gene3D" id="3.30.420.10">
    <property type="entry name" value="Ribonuclease H-like superfamily/Ribonuclease H"/>
    <property type="match status" value="1"/>
</dbReference>
<dbReference type="Pfam" id="PF13456">
    <property type="entry name" value="RVT_3"/>
    <property type="match status" value="1"/>
</dbReference>
<evidence type="ECO:0000313" key="3">
    <source>
        <dbReference type="EMBL" id="KAK1626717.1"/>
    </source>
</evidence>
<dbReference type="InterPro" id="IPR036397">
    <property type="entry name" value="RNaseH_sf"/>
</dbReference>
<feature type="region of interest" description="Disordered" evidence="1">
    <location>
        <begin position="37"/>
        <end position="61"/>
    </location>
</feature>
<dbReference type="PANTHER" id="PTHR47723:SF24">
    <property type="entry name" value="RNASE H TYPE-1 DOMAIN-CONTAINING PROTEIN"/>
    <property type="match status" value="1"/>
</dbReference>
<dbReference type="GO" id="GO:0003676">
    <property type="term" value="F:nucleic acid binding"/>
    <property type="evidence" value="ECO:0007669"/>
    <property type="project" value="InterPro"/>
</dbReference>
<dbReference type="AlphaFoldDB" id="A0AAD8VWX8"/>
<sequence>MKEDWELPEDDLLQPTGKEWLFQGKMVVVPDAGFRAKTKDQDGRHKMRQGWTAPGQGSAKLNTDGSFLNNTEAGTGMVLRDHQGAVVAAACREVTRCRDATEAELMAIEEGVQLSLLWTTQPFTVETDCSEAVELLKESTPNTSIYAFRVSFIRDLLKERDITVVKISREANMVSHELAKIGRTQTCGVWSKSAASLAVDQVKPAMGSHRHAGLVDGSTPASQCTVATPFYGLLGCAVSP</sequence>
<dbReference type="SUPFAM" id="SSF53098">
    <property type="entry name" value="Ribonuclease H-like"/>
    <property type="match status" value="1"/>
</dbReference>
<organism evidence="3 4">
    <name type="scientific">Lolium multiflorum</name>
    <name type="common">Italian ryegrass</name>
    <name type="synonym">Lolium perenne subsp. multiflorum</name>
    <dbReference type="NCBI Taxonomy" id="4521"/>
    <lineage>
        <taxon>Eukaryota</taxon>
        <taxon>Viridiplantae</taxon>
        <taxon>Streptophyta</taxon>
        <taxon>Embryophyta</taxon>
        <taxon>Tracheophyta</taxon>
        <taxon>Spermatophyta</taxon>
        <taxon>Magnoliopsida</taxon>
        <taxon>Liliopsida</taxon>
        <taxon>Poales</taxon>
        <taxon>Poaceae</taxon>
        <taxon>BOP clade</taxon>
        <taxon>Pooideae</taxon>
        <taxon>Poodae</taxon>
        <taxon>Poeae</taxon>
        <taxon>Poeae Chloroplast Group 2 (Poeae type)</taxon>
        <taxon>Loliodinae</taxon>
        <taxon>Loliinae</taxon>
        <taxon>Lolium</taxon>
    </lineage>
</organism>
<evidence type="ECO:0000259" key="2">
    <source>
        <dbReference type="Pfam" id="PF13456"/>
    </source>
</evidence>
<dbReference type="EMBL" id="JAUUTY010000005">
    <property type="protein sequence ID" value="KAK1626717.1"/>
    <property type="molecule type" value="Genomic_DNA"/>
</dbReference>
<dbReference type="Proteomes" id="UP001231189">
    <property type="component" value="Unassembled WGS sequence"/>
</dbReference>
<dbReference type="PANTHER" id="PTHR47723">
    <property type="entry name" value="OS05G0353850 PROTEIN"/>
    <property type="match status" value="1"/>
</dbReference>
<dbReference type="CDD" id="cd06222">
    <property type="entry name" value="RNase_H_like"/>
    <property type="match status" value="1"/>
</dbReference>
<accession>A0AAD8VWX8</accession>
<comment type="caution">
    <text evidence="3">The sequence shown here is derived from an EMBL/GenBank/DDBJ whole genome shotgun (WGS) entry which is preliminary data.</text>
</comment>
<name>A0AAD8VWX8_LOLMU</name>
<dbReference type="GO" id="GO:0004523">
    <property type="term" value="F:RNA-DNA hybrid ribonuclease activity"/>
    <property type="evidence" value="ECO:0007669"/>
    <property type="project" value="InterPro"/>
</dbReference>
<gene>
    <name evidence="3" type="ORF">QYE76_001032</name>
</gene>
<dbReference type="InterPro" id="IPR053151">
    <property type="entry name" value="RNase_H-like"/>
</dbReference>
<reference evidence="3" key="1">
    <citation type="submission" date="2023-07" db="EMBL/GenBank/DDBJ databases">
        <title>A chromosome-level genome assembly of Lolium multiflorum.</title>
        <authorList>
            <person name="Chen Y."/>
            <person name="Copetti D."/>
            <person name="Kolliker R."/>
            <person name="Studer B."/>
        </authorList>
    </citation>
    <scope>NUCLEOTIDE SEQUENCE</scope>
    <source>
        <strain evidence="3">02402/16</strain>
        <tissue evidence="3">Leaf</tissue>
    </source>
</reference>
<keyword evidence="4" id="KW-1185">Reference proteome</keyword>